<dbReference type="PROSITE" id="PS50110">
    <property type="entry name" value="RESPONSE_REGULATORY"/>
    <property type="match status" value="1"/>
</dbReference>
<dbReference type="Pfam" id="PF00072">
    <property type="entry name" value="Response_reg"/>
    <property type="match status" value="1"/>
</dbReference>
<dbReference type="SMART" id="SM00448">
    <property type="entry name" value="REC"/>
    <property type="match status" value="1"/>
</dbReference>
<dbReference type="PANTHER" id="PTHR45339:SF1">
    <property type="entry name" value="HYBRID SIGNAL TRANSDUCTION HISTIDINE KINASE J"/>
    <property type="match status" value="1"/>
</dbReference>
<feature type="region of interest" description="Disordered" evidence="4">
    <location>
        <begin position="681"/>
        <end position="727"/>
    </location>
</feature>
<dbReference type="GO" id="GO:0000156">
    <property type="term" value="F:phosphorelay response regulator activity"/>
    <property type="evidence" value="ECO:0007669"/>
    <property type="project" value="UniProtKB-ARBA"/>
</dbReference>
<dbReference type="FunFam" id="3.40.50.2300:FF:000146">
    <property type="entry name" value="Putative two-component response regulator SSK1p"/>
    <property type="match status" value="1"/>
</dbReference>
<accession>A0A9P6CFL7</accession>
<dbReference type="InterPro" id="IPR011006">
    <property type="entry name" value="CheY-like_superfamily"/>
</dbReference>
<feature type="region of interest" description="Disordered" evidence="4">
    <location>
        <begin position="748"/>
        <end position="900"/>
    </location>
</feature>
<feature type="compositionally biased region" description="Low complexity" evidence="4">
    <location>
        <begin position="846"/>
        <end position="862"/>
    </location>
</feature>
<gene>
    <name evidence="6" type="ORF">BDZ94DRAFT_1256728</name>
</gene>
<dbReference type="PANTHER" id="PTHR45339">
    <property type="entry name" value="HYBRID SIGNAL TRANSDUCTION HISTIDINE KINASE J"/>
    <property type="match status" value="1"/>
</dbReference>
<feature type="compositionally biased region" description="Low complexity" evidence="4">
    <location>
        <begin position="797"/>
        <end position="810"/>
    </location>
</feature>
<keyword evidence="2" id="KW-0902">Two-component regulatory system</keyword>
<evidence type="ECO:0000256" key="1">
    <source>
        <dbReference type="ARBA" id="ARBA00022553"/>
    </source>
</evidence>
<feature type="modified residue" description="4-aspartylphosphate" evidence="3">
    <location>
        <position position="973"/>
    </location>
</feature>
<sequence length="1255" mass="134402">MSSTKLPAIRLPSNKGGECLTPDGFVLDLPPSNKFSVSWPSDGRPAPTPTPPASERQNLSFPENESETSDGESGNEKRDSSDQLEDASPIRTKPQASETPTSPGKLIPRFSRALSMPLPSQLGPLKHPHKSGAVPPRESQSTPDTPPDSSRLHELSVELADSVQMMIQTMLQISPPQLLDPAKEQFSACALSVPTSSMSAMLTTMKNLNYISANMADFCTEIPGAATGAKLKTDVPPPRVPAALTDFDIGEMLQSIGDSLGGAAAEAGVDLVIYHGDDIGLRHVCVRGDESGISYSLSHVVRQVLMTAQHGDSIELGLLIGDPKPERPSALGDVALEEDYASLSPIESEGPLSCTIRISHKFHSSIPVLRNKPTTSGVKSRPQPSFSSLLLRRLLHQIGAMLTSNLPPPKQFVDGRTCDFTLILERGSLSLTNTPLVGDMQDDDPLATEPSVEQLSMFAEGLKGKRVTLYANAKGSFAQHLTSYLTAWGMDVTHVSPDGNVDGLIEPQVISPTTRPTEQMLANGISEQNPSFIFVDDDVEVLKEQLHVLRNEQSQHNFHLRKRPALGPHHRPRSSPQIVRTMGYMQYVPTSTVPVVLVHFTSLANYKVIKDIVQSVVMSHAGSTTPLPEVMIIPKPAGPRRFLTALHTAVIKPVVDPFFVPIATSPSSPGLQHEGSFFHSYHNTETRSRTPAKTRPSGSRSNSDRSTKSQRDIIDHAGPPPPSPLSVTENVEYFSEAAAKLGASPSSGLVIQSPDGQPAGIFFHPRGKTSRAASSTSMERDKGHLHVPTEQRRSKSRLSSDSNSTVTYSSLHAVVSSPKPTIGPATSPSIRASARTPALSQPEENSPTLPLSSPVLPRRSTPADTVRDPTPSASPPSEYTPTIRRAAPRRTAQESAKSPSSALAAASKKVKAAAGDGNIVPPISVLIVDDNPINQTILSTFMKKKKIKYDLASNGQEAVQKWRTGGFHLILMDIQMPVMDGIQATKEIRRLEHTNAKAGFPPMSPPLDDHSPGGSPPRTPSETSIDTRSTTSPYRSSVIIVALTASSLQSDRVAALAAGCNDFLTKPVSLIWLNSKIIEWGSIKALQMWADVRPEAVNTMTSGQAAQARNVAERLHVPKGRATPPLSRQPSMKRSTPPNILPPSTSGPGASNLPGNTNVMPAPSTSPVFRNPDRPSSTTFWGNSDPPSAETLNELAKDLAQGGRRGSSGLLASAVARVASGSQSDDKHEPGTPTEEGPEEASLPARLPETYPSHQ</sequence>
<evidence type="ECO:0000256" key="2">
    <source>
        <dbReference type="ARBA" id="ARBA00023012"/>
    </source>
</evidence>
<dbReference type="AlphaFoldDB" id="A0A9P6CFL7"/>
<feature type="region of interest" description="Disordered" evidence="4">
    <location>
        <begin position="996"/>
        <end position="1031"/>
    </location>
</feature>
<organism evidence="6 7">
    <name type="scientific">Collybia nuda</name>
    <dbReference type="NCBI Taxonomy" id="64659"/>
    <lineage>
        <taxon>Eukaryota</taxon>
        <taxon>Fungi</taxon>
        <taxon>Dikarya</taxon>
        <taxon>Basidiomycota</taxon>
        <taxon>Agaricomycotina</taxon>
        <taxon>Agaricomycetes</taxon>
        <taxon>Agaricomycetidae</taxon>
        <taxon>Agaricales</taxon>
        <taxon>Tricholomatineae</taxon>
        <taxon>Clitocybaceae</taxon>
        <taxon>Collybia</taxon>
    </lineage>
</organism>
<name>A0A9P6CFL7_9AGAR</name>
<keyword evidence="7" id="KW-1185">Reference proteome</keyword>
<feature type="compositionally biased region" description="Basic and acidic residues" evidence="4">
    <location>
        <begin position="778"/>
        <end position="793"/>
    </location>
</feature>
<evidence type="ECO:0000259" key="5">
    <source>
        <dbReference type="PROSITE" id="PS50110"/>
    </source>
</evidence>
<evidence type="ECO:0000313" key="6">
    <source>
        <dbReference type="EMBL" id="KAF9464271.1"/>
    </source>
</evidence>
<protein>
    <recommendedName>
        <fullName evidence="5">Response regulatory domain-containing protein</fullName>
    </recommendedName>
</protein>
<dbReference type="CDD" id="cd17546">
    <property type="entry name" value="REC_hyHK_CKI1_RcsC-like"/>
    <property type="match status" value="1"/>
</dbReference>
<dbReference type="OrthoDB" id="21225at2759"/>
<dbReference type="InterPro" id="IPR001789">
    <property type="entry name" value="Sig_transdc_resp-reg_receiver"/>
</dbReference>
<comment type="caution">
    <text evidence="6">The sequence shown here is derived from an EMBL/GenBank/DDBJ whole genome shotgun (WGS) entry which is preliminary data.</text>
</comment>
<keyword evidence="1 3" id="KW-0597">Phosphoprotein</keyword>
<feature type="compositionally biased region" description="Low complexity" evidence="4">
    <location>
        <begin position="1199"/>
        <end position="1214"/>
    </location>
</feature>
<evidence type="ECO:0000256" key="4">
    <source>
        <dbReference type="SAM" id="MobiDB-lite"/>
    </source>
</evidence>
<feature type="domain" description="Response regulatory" evidence="5">
    <location>
        <begin position="924"/>
        <end position="1081"/>
    </location>
</feature>
<feature type="compositionally biased region" description="Polar residues" evidence="4">
    <location>
        <begin position="1020"/>
        <end position="1031"/>
    </location>
</feature>
<feature type="compositionally biased region" description="Polar residues" evidence="4">
    <location>
        <begin position="1126"/>
        <end position="1186"/>
    </location>
</feature>
<evidence type="ECO:0000256" key="3">
    <source>
        <dbReference type="PROSITE-ProRule" id="PRU00169"/>
    </source>
</evidence>
<feature type="region of interest" description="Disordered" evidence="4">
    <location>
        <begin position="1114"/>
        <end position="1255"/>
    </location>
</feature>
<feature type="region of interest" description="Disordered" evidence="4">
    <location>
        <begin position="1"/>
        <end position="151"/>
    </location>
</feature>
<evidence type="ECO:0000313" key="7">
    <source>
        <dbReference type="Proteomes" id="UP000807353"/>
    </source>
</evidence>
<reference evidence="6" key="1">
    <citation type="submission" date="2020-11" db="EMBL/GenBank/DDBJ databases">
        <authorList>
            <consortium name="DOE Joint Genome Institute"/>
            <person name="Ahrendt S."/>
            <person name="Riley R."/>
            <person name="Andreopoulos W."/>
            <person name="Labutti K."/>
            <person name="Pangilinan J."/>
            <person name="Ruiz-Duenas F.J."/>
            <person name="Barrasa J.M."/>
            <person name="Sanchez-Garcia M."/>
            <person name="Camarero S."/>
            <person name="Miyauchi S."/>
            <person name="Serrano A."/>
            <person name="Linde D."/>
            <person name="Babiker R."/>
            <person name="Drula E."/>
            <person name="Ayuso-Fernandez I."/>
            <person name="Pacheco R."/>
            <person name="Padilla G."/>
            <person name="Ferreira P."/>
            <person name="Barriuso J."/>
            <person name="Kellner H."/>
            <person name="Castanera R."/>
            <person name="Alfaro M."/>
            <person name="Ramirez L."/>
            <person name="Pisabarro A.G."/>
            <person name="Kuo A."/>
            <person name="Tritt A."/>
            <person name="Lipzen A."/>
            <person name="He G."/>
            <person name="Yan M."/>
            <person name="Ng V."/>
            <person name="Cullen D."/>
            <person name="Martin F."/>
            <person name="Rosso M.-N."/>
            <person name="Henrissat B."/>
            <person name="Hibbett D."/>
            <person name="Martinez A.T."/>
            <person name="Grigoriev I.V."/>
        </authorList>
    </citation>
    <scope>NUCLEOTIDE SEQUENCE</scope>
    <source>
        <strain evidence="6">CBS 247.69</strain>
    </source>
</reference>
<proteinExistence type="predicted"/>
<dbReference type="Proteomes" id="UP000807353">
    <property type="component" value="Unassembled WGS sequence"/>
</dbReference>
<dbReference type="EMBL" id="MU150255">
    <property type="protein sequence ID" value="KAF9464271.1"/>
    <property type="molecule type" value="Genomic_DNA"/>
</dbReference>
<dbReference type="Gene3D" id="3.40.50.2300">
    <property type="match status" value="1"/>
</dbReference>
<feature type="compositionally biased region" description="Basic and acidic residues" evidence="4">
    <location>
        <begin position="702"/>
        <end position="715"/>
    </location>
</feature>
<dbReference type="SUPFAM" id="SSF52172">
    <property type="entry name" value="CheY-like"/>
    <property type="match status" value="1"/>
</dbReference>